<feature type="domain" description="Peptidoglycan binding-like" evidence="1">
    <location>
        <begin position="221"/>
        <end position="273"/>
    </location>
</feature>
<protein>
    <submittedName>
        <fullName evidence="3">DUF1906 domain-containing protein</fullName>
    </submittedName>
</protein>
<dbReference type="SUPFAM" id="SSF51445">
    <property type="entry name" value="(Trans)glycosidases"/>
    <property type="match status" value="1"/>
</dbReference>
<reference evidence="3 4" key="1">
    <citation type="submission" date="2021-10" db="EMBL/GenBank/DDBJ databases">
        <title>Anaerobic single-cell dispensing facilitates the cultivation of human gut bacteria.</title>
        <authorList>
            <person name="Afrizal A."/>
        </authorList>
    </citation>
    <scope>NUCLEOTIDE SEQUENCE [LARGE SCALE GENOMIC DNA]</scope>
    <source>
        <strain evidence="3 4">CLA-AA-H244</strain>
    </source>
</reference>
<dbReference type="SUPFAM" id="SSF47090">
    <property type="entry name" value="PGBD-like"/>
    <property type="match status" value="2"/>
</dbReference>
<dbReference type="InterPro" id="IPR036365">
    <property type="entry name" value="PGBD-like_sf"/>
</dbReference>
<name>A0AAE3AWM3_9FIRM</name>
<evidence type="ECO:0000313" key="4">
    <source>
        <dbReference type="Proteomes" id="UP001199355"/>
    </source>
</evidence>
<comment type="caution">
    <text evidence="3">The sequence shown here is derived from an EMBL/GenBank/DDBJ whole genome shotgun (WGS) entry which is preliminary data.</text>
</comment>
<dbReference type="Pfam" id="PF08924">
    <property type="entry name" value="Rv2525c_GlyHyd-like"/>
    <property type="match status" value="1"/>
</dbReference>
<dbReference type="AlphaFoldDB" id="A0AAE3AWM3"/>
<gene>
    <name evidence="3" type="ORF">LKD45_16145</name>
</gene>
<organism evidence="3 4">
    <name type="scientific">Gallintestinimicrobium propionicum</name>
    <dbReference type="NCBI Taxonomy" id="2981770"/>
    <lineage>
        <taxon>Bacteria</taxon>
        <taxon>Bacillati</taxon>
        <taxon>Bacillota</taxon>
        <taxon>Clostridia</taxon>
        <taxon>Lachnospirales</taxon>
        <taxon>Lachnospiraceae</taxon>
        <taxon>Gallintestinimicrobium</taxon>
    </lineage>
</organism>
<feature type="domain" description="Rv2525c-like glycoside hydrolase-like" evidence="2">
    <location>
        <begin position="300"/>
        <end position="480"/>
    </location>
</feature>
<evidence type="ECO:0000313" key="3">
    <source>
        <dbReference type="EMBL" id="MCC2169191.1"/>
    </source>
</evidence>
<evidence type="ECO:0000259" key="2">
    <source>
        <dbReference type="Pfam" id="PF08924"/>
    </source>
</evidence>
<dbReference type="EMBL" id="JAJEQF010000068">
    <property type="protein sequence ID" value="MCC2169191.1"/>
    <property type="molecule type" value="Genomic_DNA"/>
</dbReference>
<dbReference type="Proteomes" id="UP001199355">
    <property type="component" value="Unassembled WGS sequence"/>
</dbReference>
<evidence type="ECO:0000259" key="1">
    <source>
        <dbReference type="Pfam" id="PF01471"/>
    </source>
</evidence>
<dbReference type="RefSeq" id="WP_308729172.1">
    <property type="nucleotide sequence ID" value="NZ_JAJEQF010000068.1"/>
</dbReference>
<sequence>MDLKVLEVQKWLNLTYGNHPDFPAVTEDGLTGNSTIKALIRGLQIEAGVKVDGVLGSGSLAAIGTISPSLDTSVQTNRNKVYIAQGGLYCKGYNPKGFDGIYGSGMIEKVREFETDAGFISTTGNITPKLLKAILNTENFRLDEEKGDHQIRTIQQALNRSYSNYMDLIPCNGIYGKFTNKGLIRALQHEIGETVDGVFGSGTMSKCPTIKRGGAASKSVVLILQYALCCNKFNPNQLDGVFGAGAERAVKEFQEFVGLIADGIAGKDTWASLLTSSGNPNRKGTGCDRAHPLTKEIASALAADGRKVIGRYIGGGLWKRLKREEIEIITETGMDIFPIYQTEGNHSGYFTSAKGRTDAATAISNAQKLGFPSRTTIYFCVDFDALETDIKNSILPYFEAVFKLFSDTGRNPKNYKVGVYGPRNVCIQVSDKGYAISSFVSDMSTGYSGNLGYLLPSNWMFDQISTVKYTVNGSTIEIDNLIVSKNYRKMAPFDPEEVPEPESTSLFKMDNAVLSEKDRNIEIALECINYRLKEEEKAKDTVNSIKFDLQEIRRKDEYQYCYENFGDDKGRFIFPFPTQSPEEKYTLKVEHYEKYTAERIKALNGGGKLAEFASSFFGTVGSVLSYLMKYADMERNGEDVTLKQLIYNAVDIFVPGTDVLLKNLYFPTLSEKEDILFSTLYTVLSNDTLYHDIVTDSTPYYITPYNYRPGDSGSGDDGQKSFKIYAGDSLVQVSVTKGGKHLGDYYVYLRDYIPRCVWYYKATI</sequence>
<dbReference type="InterPro" id="IPR002477">
    <property type="entry name" value="Peptidoglycan-bd-like"/>
</dbReference>
<dbReference type="InterPro" id="IPR036366">
    <property type="entry name" value="PGBDSf"/>
</dbReference>
<dbReference type="Gene3D" id="1.10.101.10">
    <property type="entry name" value="PGBD-like superfamily/PGBD"/>
    <property type="match status" value="2"/>
</dbReference>
<dbReference type="Gene3D" id="3.20.20.80">
    <property type="entry name" value="Glycosidases"/>
    <property type="match status" value="1"/>
</dbReference>
<dbReference type="InterPro" id="IPR017853">
    <property type="entry name" value="GH"/>
</dbReference>
<dbReference type="InterPro" id="IPR015020">
    <property type="entry name" value="Rv2525c-like_Glyco_Hydro-like"/>
</dbReference>
<keyword evidence="4" id="KW-1185">Reference proteome</keyword>
<dbReference type="Pfam" id="PF01471">
    <property type="entry name" value="PG_binding_1"/>
    <property type="match status" value="2"/>
</dbReference>
<dbReference type="CDD" id="cd06418">
    <property type="entry name" value="GH25_BacA-like"/>
    <property type="match status" value="1"/>
</dbReference>
<proteinExistence type="predicted"/>
<accession>A0AAE3AWM3</accession>
<feature type="domain" description="Peptidoglycan binding-like" evidence="1">
    <location>
        <begin position="78"/>
        <end position="134"/>
    </location>
</feature>